<dbReference type="Proteomes" id="UP000032120">
    <property type="component" value="Unassembled WGS sequence"/>
</dbReference>
<accession>A0A0D0HWS7</accession>
<keyword evidence="5" id="KW-1185">Reference proteome</keyword>
<dbReference type="Gene3D" id="3.90.226.10">
    <property type="entry name" value="2-enoyl-CoA Hydratase, Chain A, domain 1"/>
    <property type="match status" value="1"/>
</dbReference>
<gene>
    <name evidence="4" type="ORF">SD72_11745</name>
</gene>
<keyword evidence="2" id="KW-0456">Lyase</keyword>
<dbReference type="GO" id="GO:0006635">
    <property type="term" value="P:fatty acid beta-oxidation"/>
    <property type="evidence" value="ECO:0007669"/>
    <property type="project" value="TreeGrafter"/>
</dbReference>
<reference evidence="4 5" key="1">
    <citation type="submission" date="2015-01" db="EMBL/GenBank/DDBJ databases">
        <title>Draft genome sequence of Leucobacter komagatae strain VKM ST2845.</title>
        <authorList>
            <person name="Karlyshev A.V."/>
            <person name="Kudryashova E.B."/>
        </authorList>
    </citation>
    <scope>NUCLEOTIDE SEQUENCE [LARGE SCALE GENOMIC DNA]</scope>
    <source>
        <strain evidence="4 5">VKM ST2845</strain>
    </source>
</reference>
<dbReference type="EMBL" id="JXSQ01000017">
    <property type="protein sequence ID" value="KIP52036.1"/>
    <property type="molecule type" value="Genomic_DNA"/>
</dbReference>
<dbReference type="InterPro" id="IPR014748">
    <property type="entry name" value="Enoyl-CoA_hydra_C"/>
</dbReference>
<name>A0A0D0HWS7_9MICO</name>
<evidence type="ECO:0000313" key="5">
    <source>
        <dbReference type="Proteomes" id="UP000032120"/>
    </source>
</evidence>
<dbReference type="PROSITE" id="PS00166">
    <property type="entry name" value="ENOYL_COA_HYDRATASE"/>
    <property type="match status" value="1"/>
</dbReference>
<organism evidence="4 5">
    <name type="scientific">Leucobacter komagatae</name>
    <dbReference type="NCBI Taxonomy" id="55969"/>
    <lineage>
        <taxon>Bacteria</taxon>
        <taxon>Bacillati</taxon>
        <taxon>Actinomycetota</taxon>
        <taxon>Actinomycetes</taxon>
        <taxon>Micrococcales</taxon>
        <taxon>Microbacteriaceae</taxon>
        <taxon>Leucobacter</taxon>
    </lineage>
</organism>
<evidence type="ECO:0000313" key="4">
    <source>
        <dbReference type="EMBL" id="KIP52036.1"/>
    </source>
</evidence>
<dbReference type="CDD" id="cd06558">
    <property type="entry name" value="crotonase-like"/>
    <property type="match status" value="1"/>
</dbReference>
<dbReference type="InterPro" id="IPR001753">
    <property type="entry name" value="Enoyl-CoA_hydra/iso"/>
</dbReference>
<dbReference type="SUPFAM" id="SSF52096">
    <property type="entry name" value="ClpP/crotonase"/>
    <property type="match status" value="1"/>
</dbReference>
<comment type="caution">
    <text evidence="4">The sequence shown here is derived from an EMBL/GenBank/DDBJ whole genome shotgun (WGS) entry which is preliminary data.</text>
</comment>
<dbReference type="PANTHER" id="PTHR11941">
    <property type="entry name" value="ENOYL-COA HYDRATASE-RELATED"/>
    <property type="match status" value="1"/>
</dbReference>
<dbReference type="GO" id="GO:0016829">
    <property type="term" value="F:lyase activity"/>
    <property type="evidence" value="ECO:0007669"/>
    <property type="project" value="UniProtKB-KW"/>
</dbReference>
<dbReference type="Gene3D" id="1.10.12.10">
    <property type="entry name" value="Lyase 2-enoyl-coa Hydratase, Chain A, domain 2"/>
    <property type="match status" value="1"/>
</dbReference>
<protein>
    <recommendedName>
        <fullName evidence="6">Enoyl-CoA hydratase/carnithine racemase</fullName>
    </recommendedName>
</protein>
<dbReference type="PANTHER" id="PTHR11941:SF127">
    <property type="entry name" value="ENOYL-COA HYDRATASE ECHA18 (ENOYL HYDRASE) (UNSATURATED ACYL-COA HYDRATASE) (CROTONASE)-RELATED"/>
    <property type="match status" value="1"/>
</dbReference>
<comment type="similarity">
    <text evidence="1 3">Belongs to the enoyl-CoA hydratase/isomerase family.</text>
</comment>
<dbReference type="InterPro" id="IPR029045">
    <property type="entry name" value="ClpP/crotonase-like_dom_sf"/>
</dbReference>
<proteinExistence type="inferred from homology"/>
<evidence type="ECO:0000256" key="3">
    <source>
        <dbReference type="RuleBase" id="RU003707"/>
    </source>
</evidence>
<dbReference type="InterPro" id="IPR018376">
    <property type="entry name" value="Enoyl-CoA_hyd/isom_CS"/>
</dbReference>
<dbReference type="Pfam" id="PF00378">
    <property type="entry name" value="ECH_1"/>
    <property type="match status" value="1"/>
</dbReference>
<evidence type="ECO:0008006" key="6">
    <source>
        <dbReference type="Google" id="ProtNLM"/>
    </source>
</evidence>
<dbReference type="AlphaFoldDB" id="A0A0D0HWS7"/>
<evidence type="ECO:0000256" key="1">
    <source>
        <dbReference type="ARBA" id="ARBA00005254"/>
    </source>
</evidence>
<evidence type="ECO:0000256" key="2">
    <source>
        <dbReference type="ARBA" id="ARBA00023239"/>
    </source>
</evidence>
<sequence>MRSTVAAGIGTISIDRQAKRNALTPELCDALAATVARLDRDPAVRVIALTGAGADFSAGADIAELPRVLFDTGDQSARDGQAGDPPRSGAGVDHLTAADEAFGAARKPTVALVRGVCMGGGWQLASACDIVLSADDARIAITPALLGIVYPRRGVDRLVRTVGVDRAKYLLFSGARVSPADAERWGLVTAVIPAAQFTQAVAALLERIARNSQYSVHATKRLIDAGVRAQGQPVGDSRAPSKLDGDWEAVWSEMAGNPDLLAGRAAFLAGDTPVFPWEPPGQR</sequence>